<sequence>MSSEIVPRTAVALGIADPVERARAELKAALFAIEEKANIPKRIGEVVDEQVVAVRRFARRNPTGAAAAVVGVAAVVGAAVWGIVRLYTR</sequence>
<keyword evidence="1" id="KW-0472">Membrane</keyword>
<gene>
    <name evidence="2" type="ORF">MIPYR_30042</name>
</gene>
<feature type="transmembrane region" description="Helical" evidence="1">
    <location>
        <begin position="65"/>
        <end position="84"/>
    </location>
</feature>
<proteinExistence type="predicted"/>
<dbReference type="EMBL" id="FLQR01000007">
    <property type="protein sequence ID" value="SBS72489.1"/>
    <property type="molecule type" value="Genomic_DNA"/>
</dbReference>
<keyword evidence="1" id="KW-0812">Transmembrane</keyword>
<evidence type="ECO:0008006" key="3">
    <source>
        <dbReference type="Google" id="ProtNLM"/>
    </source>
</evidence>
<organism evidence="2">
    <name type="scientific">uncultured Microbacterium sp</name>
    <dbReference type="NCBI Taxonomy" id="191216"/>
    <lineage>
        <taxon>Bacteria</taxon>
        <taxon>Bacillati</taxon>
        <taxon>Actinomycetota</taxon>
        <taxon>Actinomycetes</taxon>
        <taxon>Micrococcales</taxon>
        <taxon>Microbacteriaceae</taxon>
        <taxon>Microbacterium</taxon>
        <taxon>environmental samples</taxon>
    </lineage>
</organism>
<keyword evidence="1" id="KW-1133">Transmembrane helix</keyword>
<dbReference type="RefSeq" id="WP_295575774.1">
    <property type="nucleotide sequence ID" value="NZ_FLQR01000007.1"/>
</dbReference>
<reference evidence="2" key="1">
    <citation type="submission" date="2016-03" db="EMBL/GenBank/DDBJ databases">
        <authorList>
            <person name="Ploux O."/>
        </authorList>
    </citation>
    <scope>NUCLEOTIDE SEQUENCE</scope>
    <source>
        <strain evidence="2">UC1</strain>
    </source>
</reference>
<protein>
    <recommendedName>
        <fullName evidence="3">DUF3618 domain-containing protein</fullName>
    </recommendedName>
</protein>
<evidence type="ECO:0000256" key="1">
    <source>
        <dbReference type="SAM" id="Phobius"/>
    </source>
</evidence>
<evidence type="ECO:0000313" key="2">
    <source>
        <dbReference type="EMBL" id="SBS72489.1"/>
    </source>
</evidence>
<name>A0A1Y5P5A6_9MICO</name>
<accession>A0A1Y5P5A6</accession>
<dbReference type="AlphaFoldDB" id="A0A1Y5P5A6"/>